<evidence type="ECO:0000313" key="2">
    <source>
        <dbReference type="Proteomes" id="UP001218188"/>
    </source>
</evidence>
<organism evidence="1 2">
    <name type="scientific">Mycena alexandri</name>
    <dbReference type="NCBI Taxonomy" id="1745969"/>
    <lineage>
        <taxon>Eukaryota</taxon>
        <taxon>Fungi</taxon>
        <taxon>Dikarya</taxon>
        <taxon>Basidiomycota</taxon>
        <taxon>Agaricomycotina</taxon>
        <taxon>Agaricomycetes</taxon>
        <taxon>Agaricomycetidae</taxon>
        <taxon>Agaricales</taxon>
        <taxon>Marasmiineae</taxon>
        <taxon>Mycenaceae</taxon>
        <taxon>Mycena</taxon>
    </lineage>
</organism>
<proteinExistence type="predicted"/>
<protein>
    <submittedName>
        <fullName evidence="1">Uncharacterized protein</fullName>
    </submittedName>
</protein>
<dbReference type="AlphaFoldDB" id="A0AAD6TML4"/>
<gene>
    <name evidence="1" type="ORF">C8F04DRAFT_1247278</name>
</gene>
<accession>A0AAD6TML4</accession>
<reference evidence="1" key="1">
    <citation type="submission" date="2023-03" db="EMBL/GenBank/DDBJ databases">
        <title>Massive genome expansion in bonnet fungi (Mycena s.s.) driven by repeated elements and novel gene families across ecological guilds.</title>
        <authorList>
            <consortium name="Lawrence Berkeley National Laboratory"/>
            <person name="Harder C.B."/>
            <person name="Miyauchi S."/>
            <person name="Viragh M."/>
            <person name="Kuo A."/>
            <person name="Thoen E."/>
            <person name="Andreopoulos B."/>
            <person name="Lu D."/>
            <person name="Skrede I."/>
            <person name="Drula E."/>
            <person name="Henrissat B."/>
            <person name="Morin E."/>
            <person name="Kohler A."/>
            <person name="Barry K."/>
            <person name="LaButti K."/>
            <person name="Morin E."/>
            <person name="Salamov A."/>
            <person name="Lipzen A."/>
            <person name="Mereny Z."/>
            <person name="Hegedus B."/>
            <person name="Baldrian P."/>
            <person name="Stursova M."/>
            <person name="Weitz H."/>
            <person name="Taylor A."/>
            <person name="Grigoriev I.V."/>
            <person name="Nagy L.G."/>
            <person name="Martin F."/>
            <person name="Kauserud H."/>
        </authorList>
    </citation>
    <scope>NUCLEOTIDE SEQUENCE</scope>
    <source>
        <strain evidence="1">CBHHK200</strain>
    </source>
</reference>
<name>A0AAD6TML4_9AGAR</name>
<sequence length="128" mass="14782">MANITRSLQRLLPSATPPALKNHPGNLYQVLSRTPLVPGKEIHQLRWSEKHISDSFWRVTRAQFKCNGVHGRAWGQLYWKGKLVTEGRDERIRGALKYKWAEGRSAAPPLKNVRVCIYVGRRIRLTNR</sequence>
<dbReference type="EMBL" id="JARJCM010000001">
    <property type="protein sequence ID" value="KAJ7047650.1"/>
    <property type="molecule type" value="Genomic_DNA"/>
</dbReference>
<dbReference type="Proteomes" id="UP001218188">
    <property type="component" value="Unassembled WGS sequence"/>
</dbReference>
<evidence type="ECO:0000313" key="1">
    <source>
        <dbReference type="EMBL" id="KAJ7047650.1"/>
    </source>
</evidence>
<comment type="caution">
    <text evidence="1">The sequence shown here is derived from an EMBL/GenBank/DDBJ whole genome shotgun (WGS) entry which is preliminary data.</text>
</comment>
<keyword evidence="2" id="KW-1185">Reference proteome</keyword>